<dbReference type="InterPro" id="IPR027359">
    <property type="entry name" value="Volt_channel_dom_sf"/>
</dbReference>
<dbReference type="InterPro" id="IPR005821">
    <property type="entry name" value="Ion_trans_dom"/>
</dbReference>
<comment type="subcellular location">
    <subcellularLocation>
        <location evidence="1">Membrane</location>
        <topology evidence="1">Multi-pass membrane protein</topology>
    </subcellularLocation>
</comment>
<dbReference type="InterPro" id="IPR003131">
    <property type="entry name" value="T1-type_BTB"/>
</dbReference>
<feature type="transmembrane region" description="Helical" evidence="12">
    <location>
        <begin position="304"/>
        <end position="325"/>
    </location>
</feature>
<keyword evidence="10 12" id="KW-0472">Membrane</keyword>
<feature type="transmembrane region" description="Helical" evidence="12">
    <location>
        <begin position="364"/>
        <end position="385"/>
    </location>
</feature>
<protein>
    <submittedName>
        <fullName evidence="16">Potassium voltage-gated channel subfamily A member 10 isoform X1</fullName>
    </submittedName>
</protein>
<evidence type="ECO:0000256" key="9">
    <source>
        <dbReference type="ARBA" id="ARBA00023065"/>
    </source>
</evidence>
<gene>
    <name evidence="16" type="primary">LOC100208875</name>
</gene>
<dbReference type="Gene3D" id="1.20.120.350">
    <property type="entry name" value="Voltage-gated potassium channels. Chain C"/>
    <property type="match status" value="1"/>
</dbReference>
<dbReference type="PRINTS" id="PR00169">
    <property type="entry name" value="KCHANNEL"/>
</dbReference>
<evidence type="ECO:0000259" key="14">
    <source>
        <dbReference type="Pfam" id="PF02214"/>
    </source>
</evidence>
<dbReference type="PRINTS" id="PR01496">
    <property type="entry name" value="SHAKERCHANEL"/>
</dbReference>
<reference evidence="16" key="1">
    <citation type="submission" date="2025-08" db="UniProtKB">
        <authorList>
            <consortium name="RefSeq"/>
        </authorList>
    </citation>
    <scope>IDENTIFICATION</scope>
</reference>
<keyword evidence="7" id="KW-0630">Potassium</keyword>
<keyword evidence="5" id="KW-0631">Potassium channel</keyword>
<evidence type="ECO:0000256" key="11">
    <source>
        <dbReference type="ARBA" id="ARBA00023303"/>
    </source>
</evidence>
<keyword evidence="9" id="KW-0406">Ion transport</keyword>
<keyword evidence="8 12" id="KW-1133">Transmembrane helix</keyword>
<evidence type="ECO:0000256" key="1">
    <source>
        <dbReference type="ARBA" id="ARBA00004141"/>
    </source>
</evidence>
<evidence type="ECO:0000256" key="4">
    <source>
        <dbReference type="ARBA" id="ARBA00022692"/>
    </source>
</evidence>
<sequence>MDETTEYLLEKSNFLSNEKVDANIEVTIKMQDLSIRDELVYINVSGQPFITTAHTLNNFPDSLLGKKERRDQLQKTNNGEIYLNRHPKVFRSILTFYRYGILEQPSRVNQLIFVDDVKYYGLIAEALEVGVKGFHKEKKVYHKRKWQTYIWNILEYPDSSLAARIFSLFSLLTIILSIVVFCMETLPVYKEKKGIIMSPDKQFIKNALDDLEKFCIVYFTIEIITRFLFSPSKWRFIKNILNIIDVISILPFYVTVILHTKGSYSIYFLRAIRLVRVFRVFKLSRHSNEMIILGVAMKESFRELIVLVFFILLGVLLFSSAVYYAEDGTETTFTSIPQSFWWSIVTMTTVGYGDEYPKSQLGKLVGAVCAMTGILVIAMPIPIIVNNFTQQYQVLRPGSKYWDVFQHKDDAKIKGIAEVVEC</sequence>
<keyword evidence="3" id="KW-0633">Potassium transport</keyword>
<evidence type="ECO:0000259" key="13">
    <source>
        <dbReference type="Pfam" id="PF00520"/>
    </source>
</evidence>
<dbReference type="Proteomes" id="UP001652625">
    <property type="component" value="Chromosome 03"/>
</dbReference>
<dbReference type="Pfam" id="PF00520">
    <property type="entry name" value="Ion_trans"/>
    <property type="match status" value="1"/>
</dbReference>
<evidence type="ECO:0000256" key="6">
    <source>
        <dbReference type="ARBA" id="ARBA00022882"/>
    </source>
</evidence>
<evidence type="ECO:0000256" key="5">
    <source>
        <dbReference type="ARBA" id="ARBA00022826"/>
    </source>
</evidence>
<dbReference type="InterPro" id="IPR003968">
    <property type="entry name" value="K_chnl_volt-dep_Kv"/>
</dbReference>
<evidence type="ECO:0000313" key="16">
    <source>
        <dbReference type="RefSeq" id="XP_065649918.1"/>
    </source>
</evidence>
<evidence type="ECO:0000256" key="7">
    <source>
        <dbReference type="ARBA" id="ARBA00022958"/>
    </source>
</evidence>
<keyword evidence="4 12" id="KW-0812">Transmembrane</keyword>
<organism evidence="15 16">
    <name type="scientific">Hydra vulgaris</name>
    <name type="common">Hydra</name>
    <name type="synonym">Hydra attenuata</name>
    <dbReference type="NCBI Taxonomy" id="6087"/>
    <lineage>
        <taxon>Eukaryota</taxon>
        <taxon>Metazoa</taxon>
        <taxon>Cnidaria</taxon>
        <taxon>Hydrozoa</taxon>
        <taxon>Hydroidolina</taxon>
        <taxon>Anthoathecata</taxon>
        <taxon>Aplanulata</taxon>
        <taxon>Hydridae</taxon>
        <taxon>Hydra</taxon>
    </lineage>
</organism>
<keyword evidence="15" id="KW-1185">Reference proteome</keyword>
<evidence type="ECO:0000313" key="15">
    <source>
        <dbReference type="Proteomes" id="UP001652625"/>
    </source>
</evidence>
<keyword evidence="11" id="KW-0407">Ion channel</keyword>
<keyword evidence="2" id="KW-0813">Transport</keyword>
<evidence type="ECO:0000256" key="10">
    <source>
        <dbReference type="ARBA" id="ARBA00023136"/>
    </source>
</evidence>
<accession>A0ABM4BLJ4</accession>
<dbReference type="Gene3D" id="3.30.710.10">
    <property type="entry name" value="Potassium Channel Kv1.1, Chain A"/>
    <property type="match status" value="1"/>
</dbReference>
<dbReference type="RefSeq" id="XP_065649918.1">
    <property type="nucleotide sequence ID" value="XM_065793846.1"/>
</dbReference>
<feature type="domain" description="Potassium channel tetramerisation-type BTB" evidence="14">
    <location>
        <begin position="40"/>
        <end position="127"/>
    </location>
</feature>
<feature type="domain" description="Ion transport" evidence="13">
    <location>
        <begin position="164"/>
        <end position="393"/>
    </location>
</feature>
<proteinExistence type="predicted"/>
<dbReference type="InterPro" id="IPR028325">
    <property type="entry name" value="VG_K_chnl"/>
</dbReference>
<dbReference type="InterPro" id="IPR011333">
    <property type="entry name" value="SKP1/BTB/POZ_sf"/>
</dbReference>
<keyword evidence="6" id="KW-0851">Voltage-gated channel</keyword>
<dbReference type="PANTHER" id="PTHR11537">
    <property type="entry name" value="VOLTAGE-GATED POTASSIUM CHANNEL"/>
    <property type="match status" value="1"/>
</dbReference>
<name>A0ABM4BLJ4_HYDVU</name>
<evidence type="ECO:0000256" key="3">
    <source>
        <dbReference type="ARBA" id="ARBA00022538"/>
    </source>
</evidence>
<dbReference type="SUPFAM" id="SSF81324">
    <property type="entry name" value="Voltage-gated potassium channels"/>
    <property type="match status" value="1"/>
</dbReference>
<dbReference type="Pfam" id="PF02214">
    <property type="entry name" value="BTB_2"/>
    <property type="match status" value="1"/>
</dbReference>
<dbReference type="PANTHER" id="PTHR11537:SF254">
    <property type="entry name" value="POTASSIUM VOLTAGE-GATED CHANNEL PROTEIN SHAB"/>
    <property type="match status" value="1"/>
</dbReference>
<dbReference type="InterPro" id="IPR003972">
    <property type="entry name" value="K_chnl_volt-dep_Kv1"/>
</dbReference>
<dbReference type="PRINTS" id="PR01491">
    <property type="entry name" value="KVCHANNEL"/>
</dbReference>
<dbReference type="SUPFAM" id="SSF54695">
    <property type="entry name" value="POZ domain"/>
    <property type="match status" value="1"/>
</dbReference>
<evidence type="ECO:0000256" key="12">
    <source>
        <dbReference type="SAM" id="Phobius"/>
    </source>
</evidence>
<evidence type="ECO:0000256" key="8">
    <source>
        <dbReference type="ARBA" id="ARBA00022989"/>
    </source>
</evidence>
<feature type="transmembrane region" description="Helical" evidence="12">
    <location>
        <begin position="240"/>
        <end position="258"/>
    </location>
</feature>
<dbReference type="GeneID" id="100208875"/>
<feature type="transmembrane region" description="Helical" evidence="12">
    <location>
        <begin position="161"/>
        <end position="183"/>
    </location>
</feature>
<evidence type="ECO:0000256" key="2">
    <source>
        <dbReference type="ARBA" id="ARBA00022448"/>
    </source>
</evidence>
<dbReference type="Gene3D" id="1.10.287.70">
    <property type="match status" value="1"/>
</dbReference>